<evidence type="ECO:0000256" key="1">
    <source>
        <dbReference type="ARBA" id="ARBA00004479"/>
    </source>
</evidence>
<evidence type="ECO:0000256" key="5">
    <source>
        <dbReference type="ARBA" id="ARBA00022553"/>
    </source>
</evidence>
<sequence>MTLPNTILHLLLLPFLLTFHQCYALTKDGVLLLSLKYAVLSDPNYVLSNWNYNDTIPCSWNGVVCSTILTSTNTTPRVTSLSLPNSHLIGSIPSDLGLIENLQVLDLSNNSLNGSLPSSFFQPSSQLRSLNLSSNLITGEIPDSITQLRFLEFLNLSENSLVGKVPENLSNLQNLTVVSLRNNYLSGFLPSELRKLQVLDLSFNLLNGTLPLNFGGDSISYLNISYNRFSGNISPEFAARVPVNATVDFSFNNLTGEIPREIVFLNQEEGSFGGNVGLCGEPTKKPCPIPSSPTSSPAIAAIPKTFDDDDLVSPNGSYEQKQQNGGLRSGTVIGIVVGDVAGIGILAMIFVYLYKRKKEENAIRNEVEVEVEVEHLGSVKSTSSTTSETRGFTRWSCLRKRTEEESSSDATVSSDSDVEDAKDVQNYQKGHEDQKQLQNKTGTLVTVDGEKELEVETLLKASAYILGATGSSIMYKAVLEDGTSLAVRRIGESGVERFKDFENQVKVVAKLVHPNLVRIRGFYWGHDEKLIIYDFVPNGCLANVRYRKVGSSPSHLPWEARLKIAKGVARGLAYLHEKKHVHGNLKPSNILLCNDMEPKIGDFGLEKIVTGDTSYKAGSARIFGSKRSTASRDSFQEMTFGPSPSPSPSSIGGVSPYNAPESLRSLKPHPKWDVYSFGVIFLELLTGKVVVLDDMGQGPGLLVEDKSRALRMADVAIRCEMEGKEEGLLACFKLGYSCVSNVPQKRPPMKEVLQVLDKIPLSSYSLSCYY</sequence>
<dbReference type="PROSITE" id="PS50011">
    <property type="entry name" value="PROTEIN_KINASE_DOM"/>
    <property type="match status" value="1"/>
</dbReference>
<evidence type="ECO:0000313" key="23">
    <source>
        <dbReference type="EMBL" id="KAE9614288.1"/>
    </source>
</evidence>
<keyword evidence="11" id="KW-0547">Nucleotide-binding</keyword>
<proteinExistence type="inferred from homology"/>
<feature type="signal peptide" evidence="21">
    <location>
        <begin position="1"/>
        <end position="24"/>
    </location>
</feature>
<evidence type="ECO:0000256" key="15">
    <source>
        <dbReference type="ARBA" id="ARBA00023136"/>
    </source>
</evidence>
<dbReference type="PRINTS" id="PR00019">
    <property type="entry name" value="LEURICHRPT"/>
</dbReference>
<comment type="catalytic activity">
    <reaction evidence="17">
        <text>L-threonyl-[protein] + ATP = O-phospho-L-threonyl-[protein] + ADP + H(+)</text>
        <dbReference type="Rhea" id="RHEA:46608"/>
        <dbReference type="Rhea" id="RHEA-COMP:11060"/>
        <dbReference type="Rhea" id="RHEA-COMP:11605"/>
        <dbReference type="ChEBI" id="CHEBI:15378"/>
        <dbReference type="ChEBI" id="CHEBI:30013"/>
        <dbReference type="ChEBI" id="CHEBI:30616"/>
        <dbReference type="ChEBI" id="CHEBI:61977"/>
        <dbReference type="ChEBI" id="CHEBI:456216"/>
        <dbReference type="EC" id="2.7.11.1"/>
    </reaction>
</comment>
<feature type="region of interest" description="Disordered" evidence="19">
    <location>
        <begin position="628"/>
        <end position="654"/>
    </location>
</feature>
<evidence type="ECO:0000256" key="9">
    <source>
        <dbReference type="ARBA" id="ARBA00022729"/>
    </source>
</evidence>
<keyword evidence="8 20" id="KW-0812">Transmembrane</keyword>
<dbReference type="PANTHER" id="PTHR48007">
    <property type="entry name" value="LEUCINE-RICH REPEAT RECEPTOR-LIKE PROTEIN KINASE PXC1"/>
    <property type="match status" value="1"/>
</dbReference>
<keyword evidence="9 21" id="KW-0732">Signal</keyword>
<feature type="domain" description="Protein kinase" evidence="22">
    <location>
        <begin position="460"/>
        <end position="759"/>
    </location>
</feature>
<evidence type="ECO:0000256" key="20">
    <source>
        <dbReference type="SAM" id="Phobius"/>
    </source>
</evidence>
<comment type="catalytic activity">
    <reaction evidence="18">
        <text>L-seryl-[protein] + ATP = O-phospho-L-seryl-[protein] + ADP + H(+)</text>
        <dbReference type="Rhea" id="RHEA:17989"/>
        <dbReference type="Rhea" id="RHEA-COMP:9863"/>
        <dbReference type="Rhea" id="RHEA-COMP:11604"/>
        <dbReference type="ChEBI" id="CHEBI:15378"/>
        <dbReference type="ChEBI" id="CHEBI:29999"/>
        <dbReference type="ChEBI" id="CHEBI:30616"/>
        <dbReference type="ChEBI" id="CHEBI:83421"/>
        <dbReference type="ChEBI" id="CHEBI:456216"/>
        <dbReference type="EC" id="2.7.11.1"/>
    </reaction>
</comment>
<dbReference type="InterPro" id="IPR001611">
    <property type="entry name" value="Leu-rich_rpt"/>
</dbReference>
<name>A0A6A5MPF4_LUPAL</name>
<evidence type="ECO:0000256" key="14">
    <source>
        <dbReference type="ARBA" id="ARBA00022989"/>
    </source>
</evidence>
<dbReference type="InterPro" id="IPR046959">
    <property type="entry name" value="PRK1-6/SRF4-like"/>
</dbReference>
<keyword evidence="7" id="KW-0808">Transferase</keyword>
<dbReference type="PROSITE" id="PS51450">
    <property type="entry name" value="LRR"/>
    <property type="match status" value="2"/>
</dbReference>
<dbReference type="Gene3D" id="3.80.10.10">
    <property type="entry name" value="Ribonuclease Inhibitor"/>
    <property type="match status" value="2"/>
</dbReference>
<dbReference type="Gene3D" id="1.10.510.10">
    <property type="entry name" value="Transferase(Phosphotransferase) domain 1"/>
    <property type="match status" value="1"/>
</dbReference>
<dbReference type="Gene3D" id="3.30.200.20">
    <property type="entry name" value="Phosphorylase Kinase, domain 1"/>
    <property type="match status" value="1"/>
</dbReference>
<dbReference type="Proteomes" id="UP000447434">
    <property type="component" value="Chromosome 5"/>
</dbReference>
<dbReference type="SMART" id="SM00369">
    <property type="entry name" value="LRR_TYP"/>
    <property type="match status" value="3"/>
</dbReference>
<dbReference type="InterPro" id="IPR013210">
    <property type="entry name" value="LRR_N_plant-typ"/>
</dbReference>
<feature type="compositionally biased region" description="Polar residues" evidence="19">
    <location>
        <begin position="628"/>
        <end position="637"/>
    </location>
</feature>
<dbReference type="GO" id="GO:0004674">
    <property type="term" value="F:protein serine/threonine kinase activity"/>
    <property type="evidence" value="ECO:0007669"/>
    <property type="project" value="UniProtKB-KW"/>
</dbReference>
<dbReference type="Pfam" id="PF13855">
    <property type="entry name" value="LRR_8"/>
    <property type="match status" value="1"/>
</dbReference>
<dbReference type="PANTHER" id="PTHR48007:SF47">
    <property type="entry name" value="PROTEIN KINASE DOMAIN-CONTAINING PROTEIN"/>
    <property type="match status" value="1"/>
</dbReference>
<dbReference type="EC" id="2.7.11.1" evidence="3"/>
<dbReference type="InterPro" id="IPR003591">
    <property type="entry name" value="Leu-rich_rpt_typical-subtyp"/>
</dbReference>
<dbReference type="GO" id="GO:0005524">
    <property type="term" value="F:ATP binding"/>
    <property type="evidence" value="ECO:0007669"/>
    <property type="project" value="UniProtKB-KW"/>
</dbReference>
<keyword evidence="24" id="KW-1185">Reference proteome</keyword>
<dbReference type="SUPFAM" id="SSF52058">
    <property type="entry name" value="L domain-like"/>
    <property type="match status" value="1"/>
</dbReference>
<keyword evidence="15 20" id="KW-0472">Membrane</keyword>
<dbReference type="FunFam" id="3.80.10.10:FF:000722">
    <property type="entry name" value="Leucine-rich repeat receptor-like protein kinase"/>
    <property type="match status" value="1"/>
</dbReference>
<evidence type="ECO:0000256" key="7">
    <source>
        <dbReference type="ARBA" id="ARBA00022679"/>
    </source>
</evidence>
<keyword evidence="14 20" id="KW-1133">Transmembrane helix</keyword>
<dbReference type="Pfam" id="PF08263">
    <property type="entry name" value="LRRNT_2"/>
    <property type="match status" value="1"/>
</dbReference>
<dbReference type="InterPro" id="IPR000719">
    <property type="entry name" value="Prot_kinase_dom"/>
</dbReference>
<evidence type="ECO:0000256" key="13">
    <source>
        <dbReference type="ARBA" id="ARBA00022840"/>
    </source>
</evidence>
<keyword evidence="16" id="KW-0325">Glycoprotein</keyword>
<keyword evidence="10" id="KW-0677">Repeat</keyword>
<dbReference type="Pfam" id="PF00560">
    <property type="entry name" value="LRR_1"/>
    <property type="match status" value="2"/>
</dbReference>
<evidence type="ECO:0000256" key="21">
    <source>
        <dbReference type="SAM" id="SignalP"/>
    </source>
</evidence>
<evidence type="ECO:0000256" key="10">
    <source>
        <dbReference type="ARBA" id="ARBA00022737"/>
    </source>
</evidence>
<keyword evidence="13" id="KW-0067">ATP-binding</keyword>
<dbReference type="SUPFAM" id="SSF56112">
    <property type="entry name" value="Protein kinase-like (PK-like)"/>
    <property type="match status" value="1"/>
</dbReference>
<dbReference type="CDD" id="cd14066">
    <property type="entry name" value="STKc_IRAK"/>
    <property type="match status" value="1"/>
</dbReference>
<keyword evidence="5" id="KW-0597">Phosphoprotein</keyword>
<evidence type="ECO:0000256" key="6">
    <source>
        <dbReference type="ARBA" id="ARBA00022614"/>
    </source>
</evidence>
<keyword evidence="4" id="KW-0723">Serine/threonine-protein kinase</keyword>
<evidence type="ECO:0000256" key="2">
    <source>
        <dbReference type="ARBA" id="ARBA00009592"/>
    </source>
</evidence>
<evidence type="ECO:0000256" key="4">
    <source>
        <dbReference type="ARBA" id="ARBA00022527"/>
    </source>
</evidence>
<dbReference type="Pfam" id="PF00069">
    <property type="entry name" value="Pkinase"/>
    <property type="match status" value="1"/>
</dbReference>
<dbReference type="FunFam" id="1.10.510.10:FF:001023">
    <property type="entry name" value="Os07g0541700 protein"/>
    <property type="match status" value="1"/>
</dbReference>
<dbReference type="GO" id="GO:0016020">
    <property type="term" value="C:membrane"/>
    <property type="evidence" value="ECO:0007669"/>
    <property type="project" value="UniProtKB-SubCell"/>
</dbReference>
<organism evidence="23 24">
    <name type="scientific">Lupinus albus</name>
    <name type="common">White lupine</name>
    <name type="synonym">Lupinus termis</name>
    <dbReference type="NCBI Taxonomy" id="3870"/>
    <lineage>
        <taxon>Eukaryota</taxon>
        <taxon>Viridiplantae</taxon>
        <taxon>Streptophyta</taxon>
        <taxon>Embryophyta</taxon>
        <taxon>Tracheophyta</taxon>
        <taxon>Spermatophyta</taxon>
        <taxon>Magnoliopsida</taxon>
        <taxon>eudicotyledons</taxon>
        <taxon>Gunneridae</taxon>
        <taxon>Pentapetalae</taxon>
        <taxon>rosids</taxon>
        <taxon>fabids</taxon>
        <taxon>Fabales</taxon>
        <taxon>Fabaceae</taxon>
        <taxon>Papilionoideae</taxon>
        <taxon>50 kb inversion clade</taxon>
        <taxon>genistoids sensu lato</taxon>
        <taxon>core genistoids</taxon>
        <taxon>Genisteae</taxon>
        <taxon>Lupinus</taxon>
    </lineage>
</organism>
<protein>
    <recommendedName>
        <fullName evidence="3">non-specific serine/threonine protein kinase</fullName>
        <ecNumber evidence="3">2.7.11.1</ecNumber>
    </recommendedName>
</protein>
<evidence type="ECO:0000256" key="12">
    <source>
        <dbReference type="ARBA" id="ARBA00022777"/>
    </source>
</evidence>
<dbReference type="OrthoDB" id="346907at2759"/>
<evidence type="ECO:0000256" key="11">
    <source>
        <dbReference type="ARBA" id="ARBA00022741"/>
    </source>
</evidence>
<comment type="subcellular location">
    <subcellularLocation>
        <location evidence="1">Membrane</location>
        <topology evidence="1">Single-pass type I membrane protein</topology>
    </subcellularLocation>
</comment>
<evidence type="ECO:0000256" key="17">
    <source>
        <dbReference type="ARBA" id="ARBA00047899"/>
    </source>
</evidence>
<evidence type="ECO:0000259" key="22">
    <source>
        <dbReference type="PROSITE" id="PS50011"/>
    </source>
</evidence>
<dbReference type="InterPro" id="IPR032675">
    <property type="entry name" value="LRR_dom_sf"/>
</dbReference>
<dbReference type="InterPro" id="IPR011009">
    <property type="entry name" value="Kinase-like_dom_sf"/>
</dbReference>
<evidence type="ECO:0000256" key="19">
    <source>
        <dbReference type="SAM" id="MobiDB-lite"/>
    </source>
</evidence>
<reference evidence="24" key="1">
    <citation type="journal article" date="2020" name="Nat. Commun.">
        <title>Genome sequence of the cluster root forming white lupin.</title>
        <authorList>
            <person name="Hufnagel B."/>
            <person name="Marques A."/>
            <person name="Soriano A."/>
            <person name="Marques L."/>
            <person name="Divol F."/>
            <person name="Doumas P."/>
            <person name="Sallet E."/>
            <person name="Mancinotti D."/>
            <person name="Carrere S."/>
            <person name="Marande W."/>
            <person name="Arribat S."/>
            <person name="Keller J."/>
            <person name="Huneau C."/>
            <person name="Blein T."/>
            <person name="Aime D."/>
            <person name="Laguerre M."/>
            <person name="Taylor J."/>
            <person name="Schubert V."/>
            <person name="Nelson M."/>
            <person name="Geu-Flores F."/>
            <person name="Crespi M."/>
            <person name="Gallardo-Guerrero K."/>
            <person name="Delaux P.-M."/>
            <person name="Salse J."/>
            <person name="Berges H."/>
            <person name="Guyot R."/>
            <person name="Gouzy J."/>
            <person name="Peret B."/>
        </authorList>
    </citation>
    <scope>NUCLEOTIDE SEQUENCE [LARGE SCALE GENOMIC DNA]</scope>
    <source>
        <strain evidence="24">cv. Amiga</strain>
    </source>
</reference>
<feature type="transmembrane region" description="Helical" evidence="20">
    <location>
        <begin position="332"/>
        <end position="354"/>
    </location>
</feature>
<evidence type="ECO:0000256" key="18">
    <source>
        <dbReference type="ARBA" id="ARBA00048679"/>
    </source>
</evidence>
<dbReference type="FunFam" id="3.80.10.10:FF:000275">
    <property type="entry name" value="Leucine-rich repeat receptor-like protein kinase"/>
    <property type="match status" value="1"/>
</dbReference>
<evidence type="ECO:0000313" key="24">
    <source>
        <dbReference type="Proteomes" id="UP000447434"/>
    </source>
</evidence>
<dbReference type="EMBL" id="WOCE01000005">
    <property type="protein sequence ID" value="KAE9614288.1"/>
    <property type="molecule type" value="Genomic_DNA"/>
</dbReference>
<gene>
    <name evidence="23" type="ORF">Lalb_Chr05g0226331</name>
</gene>
<evidence type="ECO:0000256" key="8">
    <source>
        <dbReference type="ARBA" id="ARBA00022692"/>
    </source>
</evidence>
<keyword evidence="12" id="KW-0418">Kinase</keyword>
<comment type="similarity">
    <text evidence="2">Belongs to the RLP family.</text>
</comment>
<accession>A0A6A5MPF4</accession>
<dbReference type="AlphaFoldDB" id="A0A6A5MPF4"/>
<keyword evidence="6" id="KW-0433">Leucine-rich repeat</keyword>
<evidence type="ECO:0000256" key="16">
    <source>
        <dbReference type="ARBA" id="ARBA00023180"/>
    </source>
</evidence>
<evidence type="ECO:0000256" key="3">
    <source>
        <dbReference type="ARBA" id="ARBA00012513"/>
    </source>
</evidence>
<feature type="chain" id="PRO_5043332969" description="non-specific serine/threonine protein kinase" evidence="21">
    <location>
        <begin position="25"/>
        <end position="770"/>
    </location>
</feature>
<comment type="caution">
    <text evidence="23">The sequence shown here is derived from an EMBL/GenBank/DDBJ whole genome shotgun (WGS) entry which is preliminary data.</text>
</comment>